<protein>
    <submittedName>
        <fullName evidence="2">Uncharacterized protein</fullName>
    </submittedName>
</protein>
<keyword evidence="1" id="KW-0472">Membrane</keyword>
<dbReference type="EMBL" id="CP046956">
    <property type="protein sequence ID" value="QTN00534.1"/>
    <property type="molecule type" value="Genomic_DNA"/>
</dbReference>
<keyword evidence="1" id="KW-1133">Transmembrane helix</keyword>
<sequence length="172" mass="20293">MEYTNNYIKELVPPHDNYYCLEEVDGLWRYGLIMMENQNNPYMKQRKEFKTETEGAKYFFCDRLSAFYFSERIRPFMLKHGELDIGGPSFDENGLGKAMSMLGISSSLFHRDQRQDSKHRAIQLSSGDGTNYVVSFIDRKGSRVHFTIPINYQIAIFLTFKKVFMLYFLNKK</sequence>
<dbReference type="Proteomes" id="UP000665043">
    <property type="component" value="Chromosome"/>
</dbReference>
<reference evidence="2 3" key="1">
    <citation type="submission" date="2019-12" db="EMBL/GenBank/DDBJ databases">
        <title>The whole genome sequencing of a strain isolated from a Mars analog, Dalangtan Playa.</title>
        <authorList>
            <person name="Huang T."/>
        </authorList>
    </citation>
    <scope>NUCLEOTIDE SEQUENCE [LARGE SCALE GENOMIC DNA]</scope>
    <source>
        <strain evidence="2 3">DP4-553-S</strain>
    </source>
</reference>
<name>A0ABX7VVG5_9BACI</name>
<proteinExistence type="predicted"/>
<evidence type="ECO:0000313" key="3">
    <source>
        <dbReference type="Proteomes" id="UP000665043"/>
    </source>
</evidence>
<accession>A0ABX7VVG5</accession>
<keyword evidence="1" id="KW-0812">Transmembrane</keyword>
<evidence type="ECO:0000256" key="1">
    <source>
        <dbReference type="SAM" id="Phobius"/>
    </source>
</evidence>
<feature type="transmembrane region" description="Helical" evidence="1">
    <location>
        <begin position="150"/>
        <end position="169"/>
    </location>
</feature>
<keyword evidence="3" id="KW-1185">Reference proteome</keyword>
<gene>
    <name evidence="2" type="ORF">ERJ70_15260</name>
</gene>
<evidence type="ECO:0000313" key="2">
    <source>
        <dbReference type="EMBL" id="QTN00534.1"/>
    </source>
</evidence>
<organism evidence="2 3">
    <name type="scientific">Sediminibacillus dalangtanensis</name>
    <dbReference type="NCBI Taxonomy" id="2729421"/>
    <lineage>
        <taxon>Bacteria</taxon>
        <taxon>Bacillati</taxon>
        <taxon>Bacillota</taxon>
        <taxon>Bacilli</taxon>
        <taxon>Bacillales</taxon>
        <taxon>Bacillaceae</taxon>
        <taxon>Sediminibacillus</taxon>
    </lineage>
</organism>
<dbReference type="RefSeq" id="WP_209365669.1">
    <property type="nucleotide sequence ID" value="NZ_CP046956.1"/>
</dbReference>